<dbReference type="EMBL" id="JAAKZV010000004">
    <property type="protein sequence ID" value="NGN62712.1"/>
    <property type="molecule type" value="Genomic_DNA"/>
</dbReference>
<evidence type="ECO:0000313" key="3">
    <source>
        <dbReference type="Proteomes" id="UP000481583"/>
    </source>
</evidence>
<proteinExistence type="predicted"/>
<comment type="caution">
    <text evidence="2">The sequence shown here is derived from an EMBL/GenBank/DDBJ whole genome shotgun (WGS) entry which is preliminary data.</text>
</comment>
<accession>A0A6G4TSF5</accession>
<evidence type="ECO:0000313" key="2">
    <source>
        <dbReference type="EMBL" id="NGN62712.1"/>
    </source>
</evidence>
<keyword evidence="3" id="KW-1185">Reference proteome</keyword>
<organism evidence="2 3">
    <name type="scientific">Streptomyces coryli</name>
    <dbReference type="NCBI Taxonomy" id="1128680"/>
    <lineage>
        <taxon>Bacteria</taxon>
        <taxon>Bacillati</taxon>
        <taxon>Actinomycetota</taxon>
        <taxon>Actinomycetes</taxon>
        <taxon>Kitasatosporales</taxon>
        <taxon>Streptomycetaceae</taxon>
        <taxon>Streptomyces</taxon>
    </lineage>
</organism>
<evidence type="ECO:0008006" key="4">
    <source>
        <dbReference type="Google" id="ProtNLM"/>
    </source>
</evidence>
<dbReference type="RefSeq" id="WP_165230599.1">
    <property type="nucleotide sequence ID" value="NZ_JAAKZV010000004.1"/>
</dbReference>
<feature type="signal peptide" evidence="1">
    <location>
        <begin position="1"/>
        <end position="26"/>
    </location>
</feature>
<feature type="chain" id="PRO_5039168039" description="Lipoprotein" evidence="1">
    <location>
        <begin position="27"/>
        <end position="469"/>
    </location>
</feature>
<dbReference type="AlphaFoldDB" id="A0A6G4TSF5"/>
<name>A0A6G4TSF5_9ACTN</name>
<dbReference type="PROSITE" id="PS51257">
    <property type="entry name" value="PROKAR_LIPOPROTEIN"/>
    <property type="match status" value="1"/>
</dbReference>
<dbReference type="Proteomes" id="UP000481583">
    <property type="component" value="Unassembled WGS sequence"/>
</dbReference>
<reference evidence="2 3" key="1">
    <citation type="submission" date="2020-02" db="EMBL/GenBank/DDBJ databases">
        <title>Whole-genome analyses of novel actinobacteria.</title>
        <authorList>
            <person name="Sahin N."/>
        </authorList>
    </citation>
    <scope>NUCLEOTIDE SEQUENCE [LARGE SCALE GENOMIC DNA]</scope>
    <source>
        <strain evidence="2 3">A7024</strain>
    </source>
</reference>
<protein>
    <recommendedName>
        <fullName evidence="4">Lipoprotein</fullName>
    </recommendedName>
</protein>
<evidence type="ECO:0000256" key="1">
    <source>
        <dbReference type="SAM" id="SignalP"/>
    </source>
</evidence>
<keyword evidence="1" id="KW-0732">Signal</keyword>
<sequence length="469" mass="50452">MRALTGRGCVALLAALAALATGACGAGGQQRTADPPVRQRAAAATEDGFQRLAERVQGWVAKSWPRAGEVWPGADYSRRALILGDGKHAAVVDTKGVDRLGEAELRRAGVEVPQVGYEKVRWHGREAVVWNTATTGETGTDAARDAYTTGTHEAFHFYEQRAFDPGKQWPVLRGDLGRRSTPYPLKAQPRLQRIMLANELLAAATARDAAGRERHRRAAAYWQQQWAKDSPGERRDIRVTDIAEGTAEYFTTVMTSLAEGKPRGAGLKPLDSLVAIDTESYRIGAAAGLLADARGSDWKKAAETSGRTPAQFALAGAEPEPQQEPEKLRATLEREQKEGAAKVDPLLRPLRAGYRDRDKPLLLLPESAATGSTYQEDSFAISGIPYDATTGYTRTYRTKSGGRMQLDKATVLDGAAAGTEGVLIPFDPEAAQTRLTGGKVAFATRTAQGTVAVEKKTDAGTGRTVYVAH</sequence>
<gene>
    <name evidence="2" type="ORF">G5C51_02190</name>
</gene>